<dbReference type="Gene3D" id="3.40.50.12780">
    <property type="entry name" value="N-terminal domain of ligase-like"/>
    <property type="match status" value="2"/>
</dbReference>
<dbReference type="Pfam" id="PF16177">
    <property type="entry name" value="ACAS_N"/>
    <property type="match status" value="1"/>
</dbReference>
<dbReference type="PANTHER" id="PTHR43347:SF3">
    <property type="entry name" value="ACYL-COA SYNTHETASE SHORT-CHAIN FAMILY MEMBER 3, MITOCHONDRIAL"/>
    <property type="match status" value="1"/>
</dbReference>
<gene>
    <name evidence="5" type="ORF">Cvel_15325</name>
</gene>
<evidence type="ECO:0000256" key="1">
    <source>
        <dbReference type="ARBA" id="ARBA00006432"/>
    </source>
</evidence>
<feature type="domain" description="AMP-dependent synthetase/ligase" evidence="2">
    <location>
        <begin position="75"/>
        <end position="440"/>
    </location>
</feature>
<protein>
    <recommendedName>
        <fullName evidence="6">Propionate--CoA ligase</fullName>
    </recommendedName>
</protein>
<dbReference type="InterPro" id="IPR020845">
    <property type="entry name" value="AMP-binding_CS"/>
</dbReference>
<name>A0A0G4F5G0_9ALVE</name>
<comment type="similarity">
    <text evidence="1">Belongs to the ATP-dependent AMP-binding enzyme family.</text>
</comment>
<dbReference type="PROSITE" id="PS00455">
    <property type="entry name" value="AMP_BINDING"/>
    <property type="match status" value="1"/>
</dbReference>
<feature type="domain" description="Acetyl-coenzyme A synthetase N-terminal" evidence="4">
    <location>
        <begin position="24"/>
        <end position="73"/>
    </location>
</feature>
<evidence type="ECO:0000313" key="5">
    <source>
        <dbReference type="EMBL" id="CEM07719.1"/>
    </source>
</evidence>
<evidence type="ECO:0000259" key="4">
    <source>
        <dbReference type="Pfam" id="PF16177"/>
    </source>
</evidence>
<sequence length="691" mass="75734">MLLRFRPRLPWRGFSTLVQDVHRDAAVNNPAQFWRQAAEGIEWFKPFDKVWEPRQDGLFRWFGGGQMNTCHNAVDRHLATRGDQTAIVYESPVTETVEKITYKELHRRVVEFAAGLQAMGLTKRDKVIVYMAMVPEVLIACLACARLGAIHSVVFGGFGAPELASRIADAKPKFVIANSCGIEPTRVVPYKPLLDDALRLSPHQPEKVVLLQRPQMEGSLEPGRDVLWEEVVDKGAGRSVDCVPVASSDPLYMLYTSGTTGQPKGVLRDNAGHAVAMLWSMKNVFDVHAGETIMTASDIGWTVGHSFVLYGPLLTGATTILFEGKPVGTPDASTYWRIVADHQVRCMFTAPTALRAIRKADPEGALLTPHVDRMKGHFKHLFVAGERCDSATLQFFAEKLGVDVIDHYWMTETGWPMIATCVGLSEIDHKRRMAMGLPLKGKGSDSGFDIRFSKDFAADSRGMPRKALRIKLGSATKPVPGWNLSVVKEDGSPQEVGQSGDVVVRLPMPPGSFIGIHNDEGDERLRGTYLTKHPGFFHTGDVGYVDADGYFFVTGRSDDVLNVAGHRLSCGHLEEPIAGHPSVAEVAVIGIKDSLKGQLPVALVVLKEGVTKEAGASVPQEVVDRMRYAVGPVAALTVQNVILVDRLPKTRSGKVMRSTMRKMADGQPYKVPPTIEDPSVLEALKPILCHS</sequence>
<evidence type="ECO:0008006" key="6">
    <source>
        <dbReference type="Google" id="ProtNLM"/>
    </source>
</evidence>
<evidence type="ECO:0000259" key="2">
    <source>
        <dbReference type="Pfam" id="PF00501"/>
    </source>
</evidence>
<accession>A0A0G4F5G0</accession>
<dbReference type="SUPFAM" id="SSF56801">
    <property type="entry name" value="Acetyl-CoA synthetase-like"/>
    <property type="match status" value="1"/>
</dbReference>
<dbReference type="InterPro" id="IPR042099">
    <property type="entry name" value="ANL_N_sf"/>
</dbReference>
<dbReference type="PhylomeDB" id="A0A0G4F5G0"/>
<evidence type="ECO:0000259" key="3">
    <source>
        <dbReference type="Pfam" id="PF13193"/>
    </source>
</evidence>
<dbReference type="GO" id="GO:0050218">
    <property type="term" value="F:propionate-CoA ligase activity"/>
    <property type="evidence" value="ECO:0007669"/>
    <property type="project" value="TreeGrafter"/>
</dbReference>
<dbReference type="InterPro" id="IPR000873">
    <property type="entry name" value="AMP-dep_synth/lig_dom"/>
</dbReference>
<dbReference type="InterPro" id="IPR032387">
    <property type="entry name" value="ACAS_N"/>
</dbReference>
<dbReference type="InterPro" id="IPR045851">
    <property type="entry name" value="AMP-bd_C_sf"/>
</dbReference>
<dbReference type="AlphaFoldDB" id="A0A0G4F5G0"/>
<proteinExistence type="inferred from homology"/>
<dbReference type="EMBL" id="CDMZ01000141">
    <property type="protein sequence ID" value="CEM07719.1"/>
    <property type="molecule type" value="Genomic_DNA"/>
</dbReference>
<dbReference type="Pfam" id="PF13193">
    <property type="entry name" value="AMP-binding_C"/>
    <property type="match status" value="1"/>
</dbReference>
<dbReference type="Gene3D" id="3.30.300.30">
    <property type="match status" value="1"/>
</dbReference>
<dbReference type="InterPro" id="IPR025110">
    <property type="entry name" value="AMP-bd_C"/>
</dbReference>
<feature type="domain" description="AMP-binding enzyme C-terminal" evidence="3">
    <location>
        <begin position="573"/>
        <end position="654"/>
    </location>
</feature>
<dbReference type="VEuPathDB" id="CryptoDB:Cvel_15325"/>
<organism evidence="5">
    <name type="scientific">Chromera velia CCMP2878</name>
    <dbReference type="NCBI Taxonomy" id="1169474"/>
    <lineage>
        <taxon>Eukaryota</taxon>
        <taxon>Sar</taxon>
        <taxon>Alveolata</taxon>
        <taxon>Colpodellida</taxon>
        <taxon>Chromeraceae</taxon>
        <taxon>Chromera</taxon>
    </lineage>
</organism>
<reference evidence="5" key="1">
    <citation type="submission" date="2014-11" db="EMBL/GenBank/DDBJ databases">
        <authorList>
            <person name="Otto D Thomas"/>
            <person name="Naeem Raeece"/>
        </authorList>
    </citation>
    <scope>NUCLEOTIDE SEQUENCE</scope>
</reference>
<dbReference type="Pfam" id="PF00501">
    <property type="entry name" value="AMP-binding"/>
    <property type="match status" value="1"/>
</dbReference>
<dbReference type="PANTHER" id="PTHR43347">
    <property type="entry name" value="ACYL-COA SYNTHETASE"/>
    <property type="match status" value="1"/>
</dbReference>